<dbReference type="AlphaFoldDB" id="A0A1E8PJI1"/>
<gene>
    <name evidence="1" type="ORF">BA896_021990</name>
</gene>
<protein>
    <recommendedName>
        <fullName evidence="3">ArsR family transcriptional regulator</fullName>
    </recommendedName>
</protein>
<proteinExistence type="predicted"/>
<sequence>MIKPDLDKARRETNRWLILQCLDSARPLGAGESLLMSALTDVTQLTQMELRRELDYLQVRALVELSGIHSQQWHAKLTRHGVDVAEYTVDIEPGIARPQKYW</sequence>
<dbReference type="Proteomes" id="UP000092634">
    <property type="component" value="Unassembled WGS sequence"/>
</dbReference>
<evidence type="ECO:0000313" key="2">
    <source>
        <dbReference type="Proteomes" id="UP000092634"/>
    </source>
</evidence>
<comment type="caution">
    <text evidence="1">The sequence shown here is derived from an EMBL/GenBank/DDBJ whole genome shotgun (WGS) entry which is preliminary data.</text>
</comment>
<dbReference type="Gene3D" id="1.10.10.10">
    <property type="entry name" value="Winged helix-like DNA-binding domain superfamily/Winged helix DNA-binding domain"/>
    <property type="match status" value="1"/>
</dbReference>
<evidence type="ECO:0000313" key="1">
    <source>
        <dbReference type="EMBL" id="OFJ46426.1"/>
    </source>
</evidence>
<organism evidence="1 2">
    <name type="scientific">Janthinobacterium lividum</name>
    <dbReference type="NCBI Taxonomy" id="29581"/>
    <lineage>
        <taxon>Bacteria</taxon>
        <taxon>Pseudomonadati</taxon>
        <taxon>Pseudomonadota</taxon>
        <taxon>Betaproteobacteria</taxon>
        <taxon>Burkholderiales</taxon>
        <taxon>Oxalobacteraceae</taxon>
        <taxon>Janthinobacterium</taxon>
    </lineage>
</organism>
<name>A0A1E8PJI1_9BURK</name>
<dbReference type="InterPro" id="IPR036388">
    <property type="entry name" value="WH-like_DNA-bd_sf"/>
</dbReference>
<dbReference type="EMBL" id="MAQB02000014">
    <property type="protein sequence ID" value="OFJ46426.1"/>
    <property type="molecule type" value="Genomic_DNA"/>
</dbReference>
<reference evidence="1 2" key="1">
    <citation type="submission" date="2016-10" db="EMBL/GenBank/DDBJ databases">
        <title>Updated version of Genome Assembly of Janthinobacterium lividum ERGS5:01.</title>
        <authorList>
            <person name="Kumar R."/>
            <person name="Acharya V."/>
            <person name="Singh D."/>
        </authorList>
    </citation>
    <scope>NUCLEOTIDE SEQUENCE [LARGE SCALE GENOMIC DNA]</scope>
    <source>
        <strain evidence="1 2">ERGS5:01</strain>
    </source>
</reference>
<accession>A0A1E8PJI1</accession>
<evidence type="ECO:0008006" key="3">
    <source>
        <dbReference type="Google" id="ProtNLM"/>
    </source>
</evidence>